<reference evidence="2 3" key="1">
    <citation type="submission" date="2018-06" db="EMBL/GenBank/DDBJ databases">
        <title>Genomic Encyclopedia of Type Strains, Phase IV (KMG-V): Genome sequencing to study the core and pangenomes of soil and plant-associated prokaryotes.</title>
        <authorList>
            <person name="Whitman W."/>
        </authorList>
    </citation>
    <scope>NUCLEOTIDE SEQUENCE [LARGE SCALE GENOMIC DNA]</scope>
    <source>
        <strain evidence="2 3">SRCL-318</strain>
        <strain evidence="1 4">SRMrh-85</strain>
    </source>
</reference>
<organism evidence="2 3">
    <name type="scientific">Paraburkholderia silvatlantica</name>
    <dbReference type="NCBI Taxonomy" id="321895"/>
    <lineage>
        <taxon>Bacteria</taxon>
        <taxon>Pseudomonadati</taxon>
        <taxon>Pseudomonadota</taxon>
        <taxon>Betaproteobacteria</taxon>
        <taxon>Burkholderiales</taxon>
        <taxon>Burkholderiaceae</taxon>
        <taxon>Paraburkholderia</taxon>
    </lineage>
</organism>
<name>A0A2U1AKN8_9BURK</name>
<evidence type="ECO:0000313" key="1">
    <source>
        <dbReference type="EMBL" id="MBB2927229.1"/>
    </source>
</evidence>
<dbReference type="Proteomes" id="UP000533533">
    <property type="component" value="Unassembled WGS sequence"/>
</dbReference>
<sequence>MAKRPEAIRDDGVISNKAVLGIHAESQRDMPGLWIIQTMGPSSGSRCSTSYRFAQQASMAERFDNRHRRPRMLKVVARGQMRIGRLHREAI</sequence>
<evidence type="ECO:0000313" key="4">
    <source>
        <dbReference type="Proteomes" id="UP000533533"/>
    </source>
</evidence>
<dbReference type="Proteomes" id="UP000247772">
    <property type="component" value="Unassembled WGS sequence"/>
</dbReference>
<evidence type="ECO:0000313" key="2">
    <source>
        <dbReference type="EMBL" id="PYE26240.1"/>
    </source>
</evidence>
<dbReference type="AlphaFoldDB" id="A0A2U1AKN8"/>
<gene>
    <name evidence="2" type="ORF">C7410_103156</name>
    <name evidence="1" type="ORF">FHX59_001642</name>
</gene>
<dbReference type="EMBL" id="QJSQ01000003">
    <property type="protein sequence ID" value="PYE26240.1"/>
    <property type="molecule type" value="Genomic_DNA"/>
</dbReference>
<accession>A0A2U1AKN8</accession>
<dbReference type="EMBL" id="JACHVZ010000004">
    <property type="protein sequence ID" value="MBB2927229.1"/>
    <property type="molecule type" value="Genomic_DNA"/>
</dbReference>
<protein>
    <submittedName>
        <fullName evidence="2">Uncharacterized protein</fullName>
    </submittedName>
</protein>
<comment type="caution">
    <text evidence="2">The sequence shown here is derived from an EMBL/GenBank/DDBJ whole genome shotgun (WGS) entry which is preliminary data.</text>
</comment>
<proteinExistence type="predicted"/>
<evidence type="ECO:0000313" key="3">
    <source>
        <dbReference type="Proteomes" id="UP000247772"/>
    </source>
</evidence>
<keyword evidence="4" id="KW-1185">Reference proteome</keyword>